<keyword evidence="4" id="KW-1185">Reference proteome</keyword>
<dbReference type="Pfam" id="PF00582">
    <property type="entry name" value="Usp"/>
    <property type="match status" value="2"/>
</dbReference>
<name>A0A4R7FKF2_9MICO</name>
<dbReference type="InterPro" id="IPR014729">
    <property type="entry name" value="Rossmann-like_a/b/a_fold"/>
</dbReference>
<dbReference type="SUPFAM" id="SSF52402">
    <property type="entry name" value="Adenine nucleotide alpha hydrolases-like"/>
    <property type="match status" value="2"/>
</dbReference>
<evidence type="ECO:0000313" key="3">
    <source>
        <dbReference type="EMBL" id="TDS76833.1"/>
    </source>
</evidence>
<dbReference type="PANTHER" id="PTHR46268:SF6">
    <property type="entry name" value="UNIVERSAL STRESS PROTEIN UP12"/>
    <property type="match status" value="1"/>
</dbReference>
<accession>A0A4R7FKF2</accession>
<comment type="similarity">
    <text evidence="1">Belongs to the universal stress protein A family.</text>
</comment>
<proteinExistence type="inferred from homology"/>
<reference evidence="3 4" key="1">
    <citation type="submission" date="2019-03" db="EMBL/GenBank/DDBJ databases">
        <title>Genomic Encyclopedia of Archaeal and Bacterial Type Strains, Phase II (KMG-II): from individual species to whole genera.</title>
        <authorList>
            <person name="Goeker M."/>
        </authorList>
    </citation>
    <scope>NUCLEOTIDE SEQUENCE [LARGE SCALE GENOMIC DNA]</scope>
    <source>
        <strain evidence="3 4">DSM 24782</strain>
    </source>
</reference>
<dbReference type="Gene3D" id="3.40.50.620">
    <property type="entry name" value="HUPs"/>
    <property type="match status" value="2"/>
</dbReference>
<comment type="caution">
    <text evidence="3">The sequence shown here is derived from an EMBL/GenBank/DDBJ whole genome shotgun (WGS) entry which is preliminary data.</text>
</comment>
<dbReference type="Proteomes" id="UP000295344">
    <property type="component" value="Unassembled WGS sequence"/>
</dbReference>
<dbReference type="PRINTS" id="PR01438">
    <property type="entry name" value="UNVRSLSTRESS"/>
</dbReference>
<gene>
    <name evidence="3" type="ORF">CLV52_1771</name>
</gene>
<dbReference type="EMBL" id="SOAM01000002">
    <property type="protein sequence ID" value="TDS76833.1"/>
    <property type="molecule type" value="Genomic_DNA"/>
</dbReference>
<evidence type="ECO:0000256" key="1">
    <source>
        <dbReference type="ARBA" id="ARBA00008791"/>
    </source>
</evidence>
<dbReference type="RefSeq" id="WP_133765983.1">
    <property type="nucleotide sequence ID" value="NZ_BAAARP010000002.1"/>
</dbReference>
<dbReference type="OrthoDB" id="6174426at2"/>
<evidence type="ECO:0000313" key="4">
    <source>
        <dbReference type="Proteomes" id="UP000295344"/>
    </source>
</evidence>
<dbReference type="PANTHER" id="PTHR46268">
    <property type="entry name" value="STRESS RESPONSE PROTEIN NHAX"/>
    <property type="match status" value="1"/>
</dbReference>
<feature type="domain" description="UspA" evidence="2">
    <location>
        <begin position="15"/>
        <end position="146"/>
    </location>
</feature>
<organism evidence="3 4">
    <name type="scientific">Amnibacterium kyonggiense</name>
    <dbReference type="NCBI Taxonomy" id="595671"/>
    <lineage>
        <taxon>Bacteria</taxon>
        <taxon>Bacillati</taxon>
        <taxon>Actinomycetota</taxon>
        <taxon>Actinomycetes</taxon>
        <taxon>Micrococcales</taxon>
        <taxon>Microbacteriaceae</taxon>
        <taxon>Amnibacterium</taxon>
    </lineage>
</organism>
<dbReference type="InterPro" id="IPR006016">
    <property type="entry name" value="UspA"/>
</dbReference>
<protein>
    <submittedName>
        <fullName evidence="3">Nucleotide-binding universal stress UspA family protein</fullName>
    </submittedName>
</protein>
<feature type="domain" description="UspA" evidence="2">
    <location>
        <begin position="162"/>
        <end position="295"/>
    </location>
</feature>
<sequence>MSDSNPSRPSDHRPRVVVGVDGSADSVAALRAGEWAAAARGGELVAVVAWGVPMIVPRAPIVIPDLREAAATLLQEALVDAFHGRCVVPVRTVIVQGGPADVLVEESRTADLLVVGSRGHGGFVGLLIGSVSMACAMHAHCPVLVMHGGDRAPDAESPSGGRVVVGVGGAASATAVLRAATEAAAEMDAELDAVAAWEDTTMYADAYVDFRSEVQDQAQRELDDAVAAAFRDDRPPRLHPSLREGPTARVLIEASADADLLVVGRAGHRELAGLLLGSVALPVAAHAKCPVLVVPAEPVPAKRTSGAKREAATV</sequence>
<dbReference type="InterPro" id="IPR006015">
    <property type="entry name" value="Universal_stress_UspA"/>
</dbReference>
<dbReference type="AlphaFoldDB" id="A0A4R7FKF2"/>
<evidence type="ECO:0000259" key="2">
    <source>
        <dbReference type="Pfam" id="PF00582"/>
    </source>
</evidence>